<comment type="caution">
    <text evidence="16">The sequence shown here is derived from an EMBL/GenBank/DDBJ whole genome shotgun (WGS) entry which is preliminary data.</text>
</comment>
<feature type="compositionally biased region" description="Basic residues" evidence="13">
    <location>
        <begin position="406"/>
        <end position="415"/>
    </location>
</feature>
<evidence type="ECO:0000256" key="7">
    <source>
        <dbReference type="ARBA" id="ARBA00023015"/>
    </source>
</evidence>
<dbReference type="PANTHER" id="PTHR46297:SF1">
    <property type="entry name" value="ZINC FINGER CCCH-TYPE WITH G PATCH DOMAIN-CONTAINING PROTEIN"/>
    <property type="match status" value="1"/>
</dbReference>
<feature type="region of interest" description="Disordered" evidence="13">
    <location>
        <begin position="392"/>
        <end position="421"/>
    </location>
</feature>
<proteinExistence type="predicted"/>
<evidence type="ECO:0000313" key="16">
    <source>
        <dbReference type="EMBL" id="KAB5559355.1"/>
    </source>
</evidence>
<feature type="region of interest" description="Disordered" evidence="13">
    <location>
        <begin position="126"/>
        <end position="156"/>
    </location>
</feature>
<keyword evidence="10" id="KW-0539">Nucleus</keyword>
<feature type="coiled-coil region" evidence="12">
    <location>
        <begin position="465"/>
        <end position="534"/>
    </location>
</feature>
<keyword evidence="17" id="KW-1185">Reference proteome</keyword>
<dbReference type="Proteomes" id="UP000327468">
    <property type="component" value="Chromosome 11"/>
</dbReference>
<evidence type="ECO:0000313" key="17">
    <source>
        <dbReference type="Proteomes" id="UP000327468"/>
    </source>
</evidence>
<evidence type="ECO:0000256" key="5">
    <source>
        <dbReference type="ARBA" id="ARBA00022771"/>
    </source>
</evidence>
<dbReference type="InterPro" id="IPR000467">
    <property type="entry name" value="G_patch_dom"/>
</dbReference>
<evidence type="ECO:0000256" key="2">
    <source>
        <dbReference type="ARBA" id="ARBA00022414"/>
    </source>
</evidence>
<evidence type="ECO:0000256" key="10">
    <source>
        <dbReference type="ARBA" id="ARBA00023242"/>
    </source>
</evidence>
<reference evidence="16 17" key="1">
    <citation type="submission" date="2019-06" db="EMBL/GenBank/DDBJ databases">
        <title>A chromosome-scale genome assembly of the striped catfish, Pangasianodon hypophthalmus.</title>
        <authorList>
            <person name="Wen M."/>
            <person name="Zahm M."/>
            <person name="Roques C."/>
            <person name="Cabau C."/>
            <person name="Klopp C."/>
            <person name="Donnadieu C."/>
            <person name="Jouanno E."/>
            <person name="Avarre J.-C."/>
            <person name="Campet M."/>
            <person name="Ha T.T.T."/>
            <person name="Dugue R."/>
            <person name="Lampietro C."/>
            <person name="Louis A."/>
            <person name="Herpin A."/>
            <person name="Echchiki A."/>
            <person name="Berthelot C."/>
            <person name="Parey E."/>
            <person name="Roest-Crollius H."/>
            <person name="Braasch I."/>
            <person name="Postlethwait J."/>
            <person name="Bobe J."/>
            <person name="Montfort J."/>
            <person name="Bouchez O."/>
            <person name="Begum T."/>
            <person name="Schartl M."/>
            <person name="Guiguen Y."/>
        </authorList>
    </citation>
    <scope>NUCLEOTIDE SEQUENCE [LARGE SCALE GENOMIC DNA]</scope>
    <source>
        <strain evidence="16 17">Indonesia</strain>
        <tissue evidence="16">Blood</tissue>
    </source>
</reference>
<protein>
    <recommendedName>
        <fullName evidence="2">Zinc finger CCCH-type with G patch domain-containing protein</fullName>
    </recommendedName>
</protein>
<sequence>MLIYLSRRARRPLGLLADFTCPVFQLPTMDESSLEQAIETYRAQLQQVEAALACGLSSSDQADLLKLKEDLVQLISLTESSLVSVKKSQLLASLEDTTAQQTAPAATQEVNLEDEFTAFYAELSEGASEVAQDPKPDEDEDENEEEEEDISGTKVRAPYHSSWGTLEYHNAMVVCSEEPDGEEARVRVLYVHPTHKSMKPCSFFLEGKCRFMDSCRYSHGEVVYMSELRDFLEADLSNMQQGSSCLAKHEDGIWYPAKITEIKGGFYTVKFDSLLLKEAVLEADCLIPPLRQDENSSSSSDSEDDFDQCDAGYAKVFSSSKEEGSVPVNSASEEFCGWEAHTRGIGSKLLLKMGYELGKGLGKTLSGRVEPVQAVVLPKGSSLDQCAEFTQRKTQAATAKNNPASSKRKMKRKRTSTSTRPDVFDFLNSKLGDSSLSAPAPSCSISGVEAYQGGKSTKRSLNVQLFQTTERMSQVEREIQRLTDSLNRRNGRDAAVISHVEEKLSASRKLLQQLKAQEQSIQRARKKADTHKKMTEF</sequence>
<dbReference type="CDD" id="cd20384">
    <property type="entry name" value="Tudor_ZGPAT"/>
    <property type="match status" value="1"/>
</dbReference>
<feature type="zinc finger region" description="C3H1-type" evidence="11">
    <location>
        <begin position="196"/>
        <end position="222"/>
    </location>
</feature>
<dbReference type="SUPFAM" id="SSF63748">
    <property type="entry name" value="Tudor/PWWP/MBT"/>
    <property type="match status" value="1"/>
</dbReference>
<feature type="compositionally biased region" description="Acidic residues" evidence="13">
    <location>
        <begin position="136"/>
        <end position="150"/>
    </location>
</feature>
<evidence type="ECO:0000256" key="8">
    <source>
        <dbReference type="ARBA" id="ARBA00023125"/>
    </source>
</evidence>
<evidence type="ECO:0000256" key="12">
    <source>
        <dbReference type="SAM" id="Coils"/>
    </source>
</evidence>
<dbReference type="PROSITE" id="PS50103">
    <property type="entry name" value="ZF_C3H1"/>
    <property type="match status" value="1"/>
</dbReference>
<dbReference type="AlphaFoldDB" id="A0A5N5MW44"/>
<dbReference type="GO" id="GO:0005634">
    <property type="term" value="C:nucleus"/>
    <property type="evidence" value="ECO:0007669"/>
    <property type="project" value="UniProtKB-SubCell"/>
</dbReference>
<dbReference type="GO" id="GO:0001227">
    <property type="term" value="F:DNA-binding transcription repressor activity, RNA polymerase II-specific"/>
    <property type="evidence" value="ECO:0007669"/>
    <property type="project" value="TreeGrafter"/>
</dbReference>
<accession>A0A5N5MW44</accession>
<keyword evidence="4 11" id="KW-0479">Metal-binding</keyword>
<comment type="subcellular location">
    <subcellularLocation>
        <location evidence="1">Nucleus</location>
    </subcellularLocation>
</comment>
<dbReference type="SMART" id="SM00443">
    <property type="entry name" value="G_patch"/>
    <property type="match status" value="1"/>
</dbReference>
<keyword evidence="3" id="KW-0678">Repressor</keyword>
<dbReference type="GO" id="GO:0000978">
    <property type="term" value="F:RNA polymerase II cis-regulatory region sequence-specific DNA binding"/>
    <property type="evidence" value="ECO:0007669"/>
    <property type="project" value="TreeGrafter"/>
</dbReference>
<dbReference type="Pfam" id="PF01585">
    <property type="entry name" value="G-patch"/>
    <property type="match status" value="1"/>
</dbReference>
<evidence type="ECO:0000256" key="11">
    <source>
        <dbReference type="PROSITE-ProRule" id="PRU00723"/>
    </source>
</evidence>
<evidence type="ECO:0000259" key="14">
    <source>
        <dbReference type="PROSITE" id="PS50103"/>
    </source>
</evidence>
<dbReference type="InterPro" id="IPR000571">
    <property type="entry name" value="Znf_CCCH"/>
</dbReference>
<evidence type="ECO:0000256" key="13">
    <source>
        <dbReference type="SAM" id="MobiDB-lite"/>
    </source>
</evidence>
<keyword evidence="6 11" id="KW-0862">Zinc</keyword>
<evidence type="ECO:0000256" key="6">
    <source>
        <dbReference type="ARBA" id="ARBA00022833"/>
    </source>
</evidence>
<keyword evidence="7" id="KW-0805">Transcription regulation</keyword>
<dbReference type="Gene3D" id="2.30.30.140">
    <property type="match status" value="1"/>
</dbReference>
<keyword evidence="5 11" id="KW-0863">Zinc-finger</keyword>
<dbReference type="GO" id="GO:0008270">
    <property type="term" value="F:zinc ion binding"/>
    <property type="evidence" value="ECO:0007669"/>
    <property type="project" value="UniProtKB-KW"/>
</dbReference>
<keyword evidence="8" id="KW-0238">DNA-binding</keyword>
<dbReference type="Gene3D" id="2.30.30.1190">
    <property type="match status" value="1"/>
</dbReference>
<dbReference type="PROSITE" id="PS50174">
    <property type="entry name" value="G_PATCH"/>
    <property type="match status" value="1"/>
</dbReference>
<name>A0A5N5MW44_PANHP</name>
<gene>
    <name evidence="16" type="ORF">PHYPO_G00028070</name>
</gene>
<keyword evidence="12" id="KW-0175">Coiled coil</keyword>
<evidence type="ECO:0000259" key="15">
    <source>
        <dbReference type="PROSITE" id="PS50174"/>
    </source>
</evidence>
<dbReference type="EMBL" id="VFJC01000012">
    <property type="protein sequence ID" value="KAB5559355.1"/>
    <property type="molecule type" value="Genomic_DNA"/>
</dbReference>
<dbReference type="SMART" id="SM00356">
    <property type="entry name" value="ZnF_C3H1"/>
    <property type="match status" value="1"/>
</dbReference>
<evidence type="ECO:0000256" key="4">
    <source>
        <dbReference type="ARBA" id="ARBA00022723"/>
    </source>
</evidence>
<evidence type="ECO:0000256" key="3">
    <source>
        <dbReference type="ARBA" id="ARBA00022491"/>
    </source>
</evidence>
<keyword evidence="9" id="KW-0804">Transcription</keyword>
<evidence type="ECO:0000256" key="9">
    <source>
        <dbReference type="ARBA" id="ARBA00023163"/>
    </source>
</evidence>
<feature type="compositionally biased region" description="Polar residues" evidence="13">
    <location>
        <begin position="392"/>
        <end position="404"/>
    </location>
</feature>
<dbReference type="PANTHER" id="PTHR46297">
    <property type="entry name" value="ZINC FINGER CCCH-TYPE WITH G PATCH DOMAIN-CONTAINING PROTEIN"/>
    <property type="match status" value="1"/>
</dbReference>
<feature type="domain" description="C3H1-type" evidence="14">
    <location>
        <begin position="196"/>
        <end position="222"/>
    </location>
</feature>
<organism evidence="16 17">
    <name type="scientific">Pangasianodon hypophthalmus</name>
    <name type="common">Striped catfish</name>
    <name type="synonym">Helicophagus hypophthalmus</name>
    <dbReference type="NCBI Taxonomy" id="310915"/>
    <lineage>
        <taxon>Eukaryota</taxon>
        <taxon>Metazoa</taxon>
        <taxon>Chordata</taxon>
        <taxon>Craniata</taxon>
        <taxon>Vertebrata</taxon>
        <taxon>Euteleostomi</taxon>
        <taxon>Actinopterygii</taxon>
        <taxon>Neopterygii</taxon>
        <taxon>Teleostei</taxon>
        <taxon>Ostariophysi</taxon>
        <taxon>Siluriformes</taxon>
        <taxon>Pangasiidae</taxon>
        <taxon>Pangasianodon</taxon>
    </lineage>
</organism>
<feature type="domain" description="G-patch" evidence="15">
    <location>
        <begin position="342"/>
        <end position="388"/>
    </location>
</feature>
<evidence type="ECO:0000256" key="1">
    <source>
        <dbReference type="ARBA" id="ARBA00004123"/>
    </source>
</evidence>